<dbReference type="EMBL" id="CABHNW010000151">
    <property type="protein sequence ID" value="VUX40393.1"/>
    <property type="molecule type" value="Genomic_DNA"/>
</dbReference>
<gene>
    <name evidence="2" type="ORF">RSSSTS7063_00995</name>
</gene>
<evidence type="ECO:0008006" key="4">
    <source>
        <dbReference type="Google" id="ProtNLM"/>
    </source>
</evidence>
<proteinExistence type="predicted"/>
<evidence type="ECO:0000256" key="1">
    <source>
        <dbReference type="SAM" id="Coils"/>
    </source>
</evidence>
<feature type="coiled-coil region" evidence="1">
    <location>
        <begin position="1"/>
        <end position="39"/>
    </location>
</feature>
<keyword evidence="3" id="KW-1185">Reference proteome</keyword>
<dbReference type="RefSeq" id="WP_119239435.1">
    <property type="nucleotide sequence ID" value="NZ_CABHMX010000028.1"/>
</dbReference>
<sequence>MEQILNKLSEIEATANAIMQDAARQKQALSEEAEKQIKDFDASLETKTSAEIRKIREDLAREKDARITQLRAETEDQLSRLDAYYEANHETLSKELFQKITGITET</sequence>
<reference evidence="2 3" key="1">
    <citation type="submission" date="2019-07" db="EMBL/GenBank/DDBJ databases">
        <authorList>
            <person name="Hibberd C M."/>
            <person name="Gehrig L. J."/>
            <person name="Chang H.-W."/>
            <person name="Venkatesh S."/>
        </authorList>
    </citation>
    <scope>NUCLEOTIDE SEQUENCE [LARGE SCALE GENOMIC DNA]</scope>
    <source>
        <strain evidence="2">Blautia_luti_SSTS_Bg7063</strain>
    </source>
</reference>
<dbReference type="AlphaFoldDB" id="A0A564W8P3"/>
<protein>
    <recommendedName>
        <fullName evidence="4">V-type ATP synthase subunit H</fullName>
    </recommendedName>
</protein>
<organism evidence="2 3">
    <name type="scientific">Blautia luti</name>
    <dbReference type="NCBI Taxonomy" id="89014"/>
    <lineage>
        <taxon>Bacteria</taxon>
        <taxon>Bacillati</taxon>
        <taxon>Bacillota</taxon>
        <taxon>Clostridia</taxon>
        <taxon>Lachnospirales</taxon>
        <taxon>Lachnospiraceae</taxon>
        <taxon>Blautia</taxon>
    </lineage>
</organism>
<name>A0A564W8P3_9FIRM</name>
<keyword evidence="1" id="KW-0175">Coiled coil</keyword>
<accession>A0A564W8P3</accession>
<evidence type="ECO:0000313" key="2">
    <source>
        <dbReference type="EMBL" id="VUX40393.1"/>
    </source>
</evidence>
<evidence type="ECO:0000313" key="3">
    <source>
        <dbReference type="Proteomes" id="UP000408482"/>
    </source>
</evidence>
<dbReference type="Proteomes" id="UP000408482">
    <property type="component" value="Unassembled WGS sequence"/>
</dbReference>
<dbReference type="Gene3D" id="1.20.5.2950">
    <property type="match status" value="1"/>
</dbReference>